<evidence type="ECO:0000256" key="4">
    <source>
        <dbReference type="ARBA" id="ARBA00020837"/>
    </source>
</evidence>
<dbReference type="GO" id="GO:0016747">
    <property type="term" value="F:acyltransferase activity, transferring groups other than amino-acyl groups"/>
    <property type="evidence" value="ECO:0007669"/>
    <property type="project" value="InterPro"/>
</dbReference>
<evidence type="ECO:0000256" key="5">
    <source>
        <dbReference type="ARBA" id="ARBA00022679"/>
    </source>
</evidence>
<dbReference type="Proteomes" id="UP000266177">
    <property type="component" value="Unassembled WGS sequence"/>
</dbReference>
<dbReference type="UniPathway" id="UPA00621"/>
<keyword evidence="8 10" id="KW-0012">Acyltransferase</keyword>
<dbReference type="AlphaFoldDB" id="A0A3A3GBD4"/>
<dbReference type="InterPro" id="IPR008300">
    <property type="entry name" value="PTAC"/>
</dbReference>
<dbReference type="RefSeq" id="WP_119795908.1">
    <property type="nucleotide sequence ID" value="NZ_QYZD01000031.1"/>
</dbReference>
<dbReference type="Pfam" id="PF06130">
    <property type="entry name" value="PTAC"/>
    <property type="match status" value="1"/>
</dbReference>
<proteinExistence type="inferred from homology"/>
<organism evidence="11 12">
    <name type="scientific">Paenibacillus thiaminolyticus</name>
    <name type="common">Bacillus thiaminolyticus</name>
    <dbReference type="NCBI Taxonomy" id="49283"/>
    <lineage>
        <taxon>Bacteria</taxon>
        <taxon>Bacillati</taxon>
        <taxon>Bacillota</taxon>
        <taxon>Bacilli</taxon>
        <taxon>Bacillales</taxon>
        <taxon>Paenibacillaceae</taxon>
        <taxon>Paenibacillus</taxon>
    </lineage>
</organism>
<dbReference type="NCBIfam" id="NF011652">
    <property type="entry name" value="PRK15070.1"/>
    <property type="match status" value="1"/>
</dbReference>
<gene>
    <name evidence="11" type="primary">pduL</name>
    <name evidence="11" type="ORF">DQX05_23800</name>
</gene>
<comment type="function">
    <text evidence="10">Involved in 1,2-propanediol (1,2-PD) degradation by catalyzing the conversion of propanoyl-CoA to propanoyl-phosphate.</text>
</comment>
<accession>A0A3A3GBD4</accession>
<dbReference type="PANTHER" id="PTHR39453:SF1">
    <property type="entry name" value="PHOSPHATE PROPANOYLTRANSFERASE"/>
    <property type="match status" value="1"/>
</dbReference>
<comment type="catalytic activity">
    <reaction evidence="9 10">
        <text>propanoyl-CoA + phosphate = propanoyl phosphate + CoA</text>
        <dbReference type="Rhea" id="RHEA:28046"/>
        <dbReference type="ChEBI" id="CHEBI:43474"/>
        <dbReference type="ChEBI" id="CHEBI:57287"/>
        <dbReference type="ChEBI" id="CHEBI:57392"/>
        <dbReference type="ChEBI" id="CHEBI:58933"/>
        <dbReference type="EC" id="2.3.1.222"/>
    </reaction>
</comment>
<dbReference type="EMBL" id="QYZD01000031">
    <property type="protein sequence ID" value="RJG20799.1"/>
    <property type="molecule type" value="Genomic_DNA"/>
</dbReference>
<keyword evidence="5 10" id="KW-0808">Transferase</keyword>
<evidence type="ECO:0000313" key="11">
    <source>
        <dbReference type="EMBL" id="RJG20799.1"/>
    </source>
</evidence>
<evidence type="ECO:0000256" key="10">
    <source>
        <dbReference type="PIRNR" id="PIRNR010130"/>
    </source>
</evidence>
<reference evidence="11 12" key="1">
    <citation type="submission" date="2018-09" db="EMBL/GenBank/DDBJ databases">
        <title>Paenibacillus SK2017-BO5.</title>
        <authorList>
            <person name="Piskunova J.V."/>
            <person name="Dubiley S.A."/>
            <person name="Severinov K.V."/>
        </authorList>
    </citation>
    <scope>NUCLEOTIDE SEQUENCE [LARGE SCALE GENOMIC DNA]</scope>
    <source>
        <strain evidence="11 12">BO5</strain>
    </source>
</reference>
<protein>
    <recommendedName>
        <fullName evidence="4 10">Phosphate propanoyltransferase</fullName>
        <ecNumber evidence="3 10">2.3.1.222</ecNumber>
    </recommendedName>
</protein>
<evidence type="ECO:0000313" key="12">
    <source>
        <dbReference type="Proteomes" id="UP000266177"/>
    </source>
</evidence>
<dbReference type="PANTHER" id="PTHR39453">
    <property type="entry name" value="PHOSPHATE PROPANOYLTRANSFERASE"/>
    <property type="match status" value="1"/>
</dbReference>
<evidence type="ECO:0000256" key="1">
    <source>
        <dbReference type="ARBA" id="ARBA00001947"/>
    </source>
</evidence>
<evidence type="ECO:0000256" key="6">
    <source>
        <dbReference type="ARBA" id="ARBA00022723"/>
    </source>
</evidence>
<sequence>MDNQLVESIVNEVVKRVRDEACIEIEASGKHVHLNREAIDALFGPGYQLTKAKDLSQPGQYACKERVTLIGPKGALHNVVVLGPERKESQVEVSQTDAVVLGIPVPVRESGKLEGTPGIVIASGSNMIRLERGLIAAQRHIHVKAEDAAKYNVENGEIVQVKVYGKRPLIFDDVLVRVSPNYETYMHIDYDEANACGFVKGTKGKILKKTNED</sequence>
<dbReference type="OrthoDB" id="9784365at2"/>
<evidence type="ECO:0000256" key="8">
    <source>
        <dbReference type="ARBA" id="ARBA00023315"/>
    </source>
</evidence>
<comment type="pathway">
    <text evidence="10">Polyol metabolism; 1,2-propanediol degradation.</text>
</comment>
<keyword evidence="6" id="KW-0479">Metal-binding</keyword>
<evidence type="ECO:0000256" key="2">
    <source>
        <dbReference type="ARBA" id="ARBA00007342"/>
    </source>
</evidence>
<comment type="cofactor">
    <cofactor evidence="1">
        <name>Zn(2+)</name>
        <dbReference type="ChEBI" id="CHEBI:29105"/>
    </cofactor>
</comment>
<comment type="caution">
    <text evidence="11">The sequence shown here is derived from an EMBL/GenBank/DDBJ whole genome shotgun (WGS) entry which is preliminary data.</text>
</comment>
<evidence type="ECO:0000256" key="9">
    <source>
        <dbReference type="ARBA" id="ARBA00047589"/>
    </source>
</evidence>
<keyword evidence="7" id="KW-0862">Zinc</keyword>
<evidence type="ECO:0000256" key="3">
    <source>
        <dbReference type="ARBA" id="ARBA00012206"/>
    </source>
</evidence>
<dbReference type="PIRSF" id="PIRSF010130">
    <property type="entry name" value="PduL"/>
    <property type="match status" value="1"/>
</dbReference>
<dbReference type="EC" id="2.3.1.222" evidence="3 10"/>
<name>A0A3A3GBD4_PANTH</name>
<dbReference type="GO" id="GO:0046872">
    <property type="term" value="F:metal ion binding"/>
    <property type="evidence" value="ECO:0007669"/>
    <property type="project" value="UniProtKB-KW"/>
</dbReference>
<comment type="similarity">
    <text evidence="2 10">Belongs to the PduL family.</text>
</comment>
<dbReference type="NCBIfam" id="NF040837">
    <property type="entry name" value="BMC_EutD_Gpos"/>
    <property type="match status" value="1"/>
</dbReference>
<evidence type="ECO:0000256" key="7">
    <source>
        <dbReference type="ARBA" id="ARBA00022833"/>
    </source>
</evidence>
<dbReference type="GO" id="GO:0051144">
    <property type="term" value="P:1,2-propanediol catabolic process"/>
    <property type="evidence" value="ECO:0007669"/>
    <property type="project" value="UniProtKB-UniPathway"/>
</dbReference>